<gene>
    <name evidence="1" type="ORF">GCM10007390_31620</name>
</gene>
<name>A0A8J3D894_9BACT</name>
<accession>A0A8J3D894</accession>
<protein>
    <submittedName>
        <fullName evidence="1">Uncharacterized protein</fullName>
    </submittedName>
</protein>
<evidence type="ECO:0000313" key="2">
    <source>
        <dbReference type="Proteomes" id="UP000598271"/>
    </source>
</evidence>
<dbReference type="Proteomes" id="UP000598271">
    <property type="component" value="Unassembled WGS sequence"/>
</dbReference>
<dbReference type="AlphaFoldDB" id="A0A8J3D894"/>
<dbReference type="EMBL" id="BMXF01000003">
    <property type="protein sequence ID" value="GHB75545.1"/>
    <property type="molecule type" value="Genomic_DNA"/>
</dbReference>
<keyword evidence="2" id="KW-1185">Reference proteome</keyword>
<organism evidence="1 2">
    <name type="scientific">Persicitalea jodogahamensis</name>
    <dbReference type="NCBI Taxonomy" id="402147"/>
    <lineage>
        <taxon>Bacteria</taxon>
        <taxon>Pseudomonadati</taxon>
        <taxon>Bacteroidota</taxon>
        <taxon>Cytophagia</taxon>
        <taxon>Cytophagales</taxon>
        <taxon>Spirosomataceae</taxon>
        <taxon>Persicitalea</taxon>
    </lineage>
</organism>
<sequence length="128" mass="14177">MSSANFDPSNQLTKAAMNNRLKFLSGLAFAVLCLACHPGLHRATYQTDPGSWKYPLSRGFDTEVHTVTRHTVLPGDWSLSLITVMNPKPVVINYEEGVNLYVWATCGHTWRLPPTLMQINPPIAQIAG</sequence>
<proteinExistence type="predicted"/>
<evidence type="ECO:0000313" key="1">
    <source>
        <dbReference type="EMBL" id="GHB75545.1"/>
    </source>
</evidence>
<reference evidence="1 2" key="1">
    <citation type="journal article" date="2014" name="Int. J. Syst. Evol. Microbiol.">
        <title>Complete genome sequence of Corynebacterium casei LMG S-19264T (=DSM 44701T), isolated from a smear-ripened cheese.</title>
        <authorList>
            <consortium name="US DOE Joint Genome Institute (JGI-PGF)"/>
            <person name="Walter F."/>
            <person name="Albersmeier A."/>
            <person name="Kalinowski J."/>
            <person name="Ruckert C."/>
        </authorList>
    </citation>
    <scope>NUCLEOTIDE SEQUENCE [LARGE SCALE GENOMIC DNA]</scope>
    <source>
        <strain evidence="1 2">KCTC 12866</strain>
    </source>
</reference>
<comment type="caution">
    <text evidence="1">The sequence shown here is derived from an EMBL/GenBank/DDBJ whole genome shotgun (WGS) entry which is preliminary data.</text>
</comment>